<evidence type="ECO:0000313" key="3">
    <source>
        <dbReference type="Proteomes" id="UP001225788"/>
    </source>
</evidence>
<accession>A0ABY9K6B6</accession>
<organism evidence="2 3">
    <name type="scientific">Shinella oryzae</name>
    <dbReference type="NCBI Taxonomy" id="2871820"/>
    <lineage>
        <taxon>Bacteria</taxon>
        <taxon>Pseudomonadati</taxon>
        <taxon>Pseudomonadota</taxon>
        <taxon>Alphaproteobacteria</taxon>
        <taxon>Hyphomicrobiales</taxon>
        <taxon>Rhizobiaceae</taxon>
        <taxon>Shinella</taxon>
    </lineage>
</organism>
<sequence>MALGKTEPVEPGEEDAWRGPFDYPLEAAQATSLARSAGPALVADGHDTIFLLLPDEYARK</sequence>
<keyword evidence="3" id="KW-1185">Reference proteome</keyword>
<gene>
    <name evidence="2" type="ORF">Q9315_05630</name>
</gene>
<evidence type="ECO:0000313" key="2">
    <source>
        <dbReference type="EMBL" id="WLS04102.1"/>
    </source>
</evidence>
<protein>
    <submittedName>
        <fullName evidence="2">Uncharacterized protein</fullName>
    </submittedName>
</protein>
<name>A0ABY9K6B6_9HYPH</name>
<feature type="region of interest" description="Disordered" evidence="1">
    <location>
        <begin position="1"/>
        <end position="20"/>
    </location>
</feature>
<dbReference type="Proteomes" id="UP001225788">
    <property type="component" value="Chromosome"/>
</dbReference>
<evidence type="ECO:0000256" key="1">
    <source>
        <dbReference type="SAM" id="MobiDB-lite"/>
    </source>
</evidence>
<dbReference type="EMBL" id="CP132314">
    <property type="protein sequence ID" value="WLS04102.1"/>
    <property type="molecule type" value="Genomic_DNA"/>
</dbReference>
<dbReference type="RefSeq" id="WP_306159988.1">
    <property type="nucleotide sequence ID" value="NZ_CP132314.1"/>
</dbReference>
<reference evidence="2 3" key="1">
    <citation type="submission" date="2023-08" db="EMBL/GenBank/DDBJ databases">
        <title>Pathogen: clinical or host-associated sample.</title>
        <authorList>
            <person name="Hergert J."/>
            <person name="Casey R."/>
            <person name="Wagner J."/>
            <person name="Young E.L."/>
            <person name="Oakeson K.F."/>
        </authorList>
    </citation>
    <scope>NUCLEOTIDE SEQUENCE [LARGE SCALE GENOMIC DNA]</scope>
    <source>
        <strain evidence="2 3">UPHL-collab-2</strain>
    </source>
</reference>
<proteinExistence type="predicted"/>